<feature type="region of interest" description="Disordered" evidence="1">
    <location>
        <begin position="212"/>
        <end position="235"/>
    </location>
</feature>
<dbReference type="InterPro" id="IPR002048">
    <property type="entry name" value="EF_hand_dom"/>
</dbReference>
<feature type="compositionally biased region" description="Basic residues" evidence="1">
    <location>
        <begin position="110"/>
        <end position="119"/>
    </location>
</feature>
<dbReference type="SMART" id="SM00054">
    <property type="entry name" value="EFh"/>
    <property type="match status" value="3"/>
</dbReference>
<dbReference type="EMBL" id="CAUYUJ010019137">
    <property type="protein sequence ID" value="CAK0888824.1"/>
    <property type="molecule type" value="Genomic_DNA"/>
</dbReference>
<dbReference type="InterPro" id="IPR011992">
    <property type="entry name" value="EF-hand-dom_pair"/>
</dbReference>
<feature type="domain" description="EF-hand" evidence="2">
    <location>
        <begin position="694"/>
        <end position="729"/>
    </location>
</feature>
<evidence type="ECO:0000313" key="3">
    <source>
        <dbReference type="EMBL" id="CAK0888824.1"/>
    </source>
</evidence>
<feature type="region of interest" description="Disordered" evidence="1">
    <location>
        <begin position="104"/>
        <end position="138"/>
    </location>
</feature>
<feature type="compositionally biased region" description="Low complexity" evidence="1">
    <location>
        <begin position="44"/>
        <end position="53"/>
    </location>
</feature>
<sequence>MGRDGKGHSPDTRLAAASNSAASAAAEVPAAEAQRSSALRAQNSVSGRSLRSGSGHRQRRQRVASSNASVSPRGTVVAASMEDGGPATAGPLILAFRSSAAGCHGAGPRCRARERRGPRNNRGQSPESPPPAARADADTRDIAQAATSSTSRAGGSVNLDGPIKARASRLLVPSKTRTRFVEEDEELEIDRVNVINVAEVAELKLRHGARRSTLNSTTAGQARAGQALRPPDGVGPELGPFRGGAGSDAALAADGGLEGCRLLRASEDLAKEDKSILWAATDYWERKMGVFANHPDLEDDVFQSACVRWVEADWDVARLKLNKRWSANELAEVCRWITQYGEQLWFLYVETANHGRQDKLSQGIALGPFTRMLDEAGIFEAHPSVARDAFDLLFVTCKSTPHSVEQVGTVLCPDGIVRWQFLEAIARLGEYCAFPDETIAEATGPHHRDAPGAPGGAAQPLRADLQLFRGVLFTEYINDFFKGVENELQTIFQFFANSLAWNKPTVEFGKSAVYAERAKKQRQDNAETLSAQEWMAFLHEGAFFDGRFPERLALEAFSIGAHVSKEEAVSRAHLELSFAEFMMALAWVIYCRAGCRTESVGRFAVGLQEAFGPPLVSLHKRVVAWLGNPAPALGLDDKMMHWSVSGAWINKMWPLLQDIFSKADDDKDAKLSPRELRLALANPETREKLADMGVEITHLNTFFKLADRDGDGQLTTIEALHGLARVKQQLRGDEIALRFLRTALATTQDAGAEDEGRRFDPEQLVLKSTFEMVACDPIFQSRMLVLGLDFDLMDLWQFLEAEAASVGSLEGFTLEHVLNGYVSFRDPVRHAGDTTVHFLTDLFSDCETDARGGIDLDELVQLIEDPVTLQQLQKMGFVSDGSQERLMRDLHMLFFKVEEDATRVLTVEDIVKWFVQIREMVRQRELEERVRRLNKVQGSKSLKLARSKTKTLGRLTNPNVVMDATRTDPDGAGTGTGVMRKRTTTSNRLQT</sequence>
<protein>
    <recommendedName>
        <fullName evidence="2">EF-hand domain-containing protein</fullName>
    </recommendedName>
</protein>
<feature type="compositionally biased region" description="Basic and acidic residues" evidence="1">
    <location>
        <begin position="1"/>
        <end position="11"/>
    </location>
</feature>
<comment type="caution">
    <text evidence="3">The sequence shown here is derived from an EMBL/GenBank/DDBJ whole genome shotgun (WGS) entry which is preliminary data.</text>
</comment>
<feature type="compositionally biased region" description="Low complexity" evidence="1">
    <location>
        <begin position="15"/>
        <end position="33"/>
    </location>
</feature>
<gene>
    <name evidence="3" type="ORF">PCOR1329_LOCUS69539</name>
</gene>
<dbReference type="Gene3D" id="1.10.238.10">
    <property type="entry name" value="EF-hand"/>
    <property type="match status" value="1"/>
</dbReference>
<accession>A0ABN9WQ59</accession>
<dbReference type="Proteomes" id="UP001189429">
    <property type="component" value="Unassembled WGS sequence"/>
</dbReference>
<feature type="region of interest" description="Disordered" evidence="1">
    <location>
        <begin position="1"/>
        <end position="74"/>
    </location>
</feature>
<reference evidence="3" key="1">
    <citation type="submission" date="2023-10" db="EMBL/GenBank/DDBJ databases">
        <authorList>
            <person name="Chen Y."/>
            <person name="Shah S."/>
            <person name="Dougan E. K."/>
            <person name="Thang M."/>
            <person name="Chan C."/>
        </authorList>
    </citation>
    <scope>NUCLEOTIDE SEQUENCE [LARGE SCALE GENOMIC DNA]</scope>
</reference>
<evidence type="ECO:0000313" key="4">
    <source>
        <dbReference type="Proteomes" id="UP001189429"/>
    </source>
</evidence>
<evidence type="ECO:0000259" key="2">
    <source>
        <dbReference type="PROSITE" id="PS50222"/>
    </source>
</evidence>
<name>A0ABN9WQ59_9DINO</name>
<feature type="compositionally biased region" description="Polar residues" evidence="1">
    <location>
        <begin position="34"/>
        <end position="43"/>
    </location>
</feature>
<organism evidence="3 4">
    <name type="scientific">Prorocentrum cordatum</name>
    <dbReference type="NCBI Taxonomy" id="2364126"/>
    <lineage>
        <taxon>Eukaryota</taxon>
        <taxon>Sar</taxon>
        <taxon>Alveolata</taxon>
        <taxon>Dinophyceae</taxon>
        <taxon>Prorocentrales</taxon>
        <taxon>Prorocentraceae</taxon>
        <taxon>Prorocentrum</taxon>
    </lineage>
</organism>
<keyword evidence="4" id="KW-1185">Reference proteome</keyword>
<dbReference type="PROSITE" id="PS50222">
    <property type="entry name" value="EF_HAND_2"/>
    <property type="match status" value="1"/>
</dbReference>
<dbReference type="SUPFAM" id="SSF47473">
    <property type="entry name" value="EF-hand"/>
    <property type="match status" value="1"/>
</dbReference>
<feature type="region of interest" description="Disordered" evidence="1">
    <location>
        <begin position="961"/>
        <end position="991"/>
    </location>
</feature>
<proteinExistence type="predicted"/>
<evidence type="ECO:0000256" key="1">
    <source>
        <dbReference type="SAM" id="MobiDB-lite"/>
    </source>
</evidence>